<sequence length="217" mass="23177">MTDFADARRAMVDCQVRPSDVTRYPIIEAMLWAPREIFVPRAKREIAYAETEIPLMPGRMLMTARVFAKMLEAAEIGPKDLVLDLAPGTGYSTAVLARLAEAVVAVEPDAQLAATAQGLLDQLEVMNAAAVQGDPTAGDPAHGPYDAIFINGGVSELPQALLDQLKDGGRLVAVFTNGAAGQCRVITRAGNALSERYVFDATAPVLPGFERKASFAF</sequence>
<dbReference type="EMBL" id="JAEHHL010000001">
    <property type="protein sequence ID" value="MBK0398024.1"/>
    <property type="molecule type" value="Genomic_DNA"/>
</dbReference>
<evidence type="ECO:0000313" key="4">
    <source>
        <dbReference type="EMBL" id="MBK0398024.1"/>
    </source>
</evidence>
<dbReference type="GO" id="GO:0005737">
    <property type="term" value="C:cytoplasm"/>
    <property type="evidence" value="ECO:0007669"/>
    <property type="project" value="TreeGrafter"/>
</dbReference>
<dbReference type="Gene3D" id="3.40.50.150">
    <property type="entry name" value="Vaccinia Virus protein VP39"/>
    <property type="match status" value="1"/>
</dbReference>
<dbReference type="RefSeq" id="WP_200606507.1">
    <property type="nucleotide sequence ID" value="NZ_JAEHHL010000001.1"/>
</dbReference>
<reference evidence="4" key="1">
    <citation type="submission" date="2020-12" db="EMBL/GenBank/DDBJ databases">
        <title>Bacterial taxonomy.</title>
        <authorList>
            <person name="Pan X."/>
        </authorList>
    </citation>
    <scope>NUCLEOTIDE SEQUENCE</scope>
    <source>
        <strain evidence="4">M0105</strain>
    </source>
</reference>
<dbReference type="InterPro" id="IPR000682">
    <property type="entry name" value="PCMT"/>
</dbReference>
<gene>
    <name evidence="4" type="ORF">H0I76_02375</name>
</gene>
<dbReference type="Pfam" id="PF01135">
    <property type="entry name" value="PCMT"/>
    <property type="match status" value="1"/>
</dbReference>
<protein>
    <recommendedName>
        <fullName evidence="2">Protein-L-isoaspartate O-methyltransferase</fullName>
    </recommendedName>
    <alternativeName>
        <fullName evidence="3">Protein L-isoaspartyl methyltransferase</fullName>
    </alternativeName>
</protein>
<evidence type="ECO:0000256" key="2">
    <source>
        <dbReference type="ARBA" id="ARBA00013346"/>
    </source>
</evidence>
<comment type="caution">
    <text evidence="4">The sequence shown here is derived from an EMBL/GenBank/DDBJ whole genome shotgun (WGS) entry which is preliminary data.</text>
</comment>
<dbReference type="AlphaFoldDB" id="A0A8J7M4C3"/>
<evidence type="ECO:0000313" key="5">
    <source>
        <dbReference type="Proteomes" id="UP000655420"/>
    </source>
</evidence>
<name>A0A8J7M4C3_9RHOB</name>
<organism evidence="4 5">
    <name type="scientific">Thermohalobaculum xanthum</name>
    <dbReference type="NCBI Taxonomy" id="2753746"/>
    <lineage>
        <taxon>Bacteria</taxon>
        <taxon>Pseudomonadati</taxon>
        <taxon>Pseudomonadota</taxon>
        <taxon>Alphaproteobacteria</taxon>
        <taxon>Rhodobacterales</taxon>
        <taxon>Paracoccaceae</taxon>
        <taxon>Thermohalobaculum</taxon>
    </lineage>
</organism>
<evidence type="ECO:0000256" key="3">
    <source>
        <dbReference type="ARBA" id="ARBA00030757"/>
    </source>
</evidence>
<dbReference type="Proteomes" id="UP000655420">
    <property type="component" value="Unassembled WGS sequence"/>
</dbReference>
<dbReference type="GO" id="GO:0004719">
    <property type="term" value="F:protein-L-isoaspartate (D-aspartate) O-methyltransferase activity"/>
    <property type="evidence" value="ECO:0007669"/>
    <property type="project" value="InterPro"/>
</dbReference>
<comment type="similarity">
    <text evidence="1">Belongs to the methyltransferase superfamily. L-isoaspartyl/D-aspartyl protein methyltransferase family.</text>
</comment>
<accession>A0A8J7M4C3</accession>
<dbReference type="SUPFAM" id="SSF53335">
    <property type="entry name" value="S-adenosyl-L-methionine-dependent methyltransferases"/>
    <property type="match status" value="1"/>
</dbReference>
<dbReference type="PANTHER" id="PTHR11579:SF18">
    <property type="entry name" value="PROTEIN-L-ISOASPARTATE O-METHYLTRANSFERASE"/>
    <property type="match status" value="1"/>
</dbReference>
<dbReference type="CDD" id="cd02440">
    <property type="entry name" value="AdoMet_MTases"/>
    <property type="match status" value="1"/>
</dbReference>
<dbReference type="InterPro" id="IPR029063">
    <property type="entry name" value="SAM-dependent_MTases_sf"/>
</dbReference>
<dbReference type="PANTHER" id="PTHR11579">
    <property type="entry name" value="PROTEIN-L-ISOASPARTATE O-METHYLTRANSFERASE"/>
    <property type="match status" value="1"/>
</dbReference>
<evidence type="ECO:0000256" key="1">
    <source>
        <dbReference type="ARBA" id="ARBA00005369"/>
    </source>
</evidence>
<proteinExistence type="inferred from homology"/>
<keyword evidence="5" id="KW-1185">Reference proteome</keyword>